<proteinExistence type="predicted"/>
<dbReference type="PANTHER" id="PTHR15503:SF22">
    <property type="entry name" value="TRANSPOSON TY3-I GAG POLYPROTEIN"/>
    <property type="match status" value="1"/>
</dbReference>
<evidence type="ECO:0000313" key="2">
    <source>
        <dbReference type="Proteomes" id="UP001151760"/>
    </source>
</evidence>
<keyword evidence="2" id="KW-1185">Reference proteome</keyword>
<reference evidence="1" key="2">
    <citation type="submission" date="2022-01" db="EMBL/GenBank/DDBJ databases">
        <authorList>
            <person name="Yamashiro T."/>
            <person name="Shiraishi A."/>
            <person name="Satake H."/>
            <person name="Nakayama K."/>
        </authorList>
    </citation>
    <scope>NUCLEOTIDE SEQUENCE</scope>
</reference>
<dbReference type="InterPro" id="IPR021109">
    <property type="entry name" value="Peptidase_aspartic_dom_sf"/>
</dbReference>
<reference evidence="1" key="1">
    <citation type="journal article" date="2022" name="Int. J. Mol. Sci.">
        <title>Draft Genome of Tanacetum Coccineum: Genomic Comparison of Closely Related Tanacetum-Family Plants.</title>
        <authorList>
            <person name="Yamashiro T."/>
            <person name="Shiraishi A."/>
            <person name="Nakayama K."/>
            <person name="Satake H."/>
        </authorList>
    </citation>
    <scope>NUCLEOTIDE SEQUENCE</scope>
</reference>
<dbReference type="InterPro" id="IPR032567">
    <property type="entry name" value="RTL1-rel"/>
</dbReference>
<dbReference type="EMBL" id="BQNB010012328">
    <property type="protein sequence ID" value="GJT02163.1"/>
    <property type="molecule type" value="Genomic_DNA"/>
</dbReference>
<dbReference type="Proteomes" id="UP001151760">
    <property type="component" value="Unassembled WGS sequence"/>
</dbReference>
<sequence length="444" mass="49994">MMDYDVIMMILGSNIESGSTMGKNQRVSFFEKEGSVKTNARKVNYLNDVQFRMHTYGGSTFVHEMLKLKMSIFEGDDAHGWIYRVDPYFEVQGVIRRERLRAAALCLEGESLAWYKWDAMRLAQMIEDNQVTGRNNSGSWLDGKSSYNLGHAITKNVGDTSSRISSTLLGSRNLSHRCPSYTLQVLLVGEIHEESIEEEIEVEVADHAHLDVIKDYRDMVVVVLIDSGATHNFLSTRVVKQLGIVVMDSSRLTVTLGNGQVAHNKVMCKGVVVSLPGMQLIDDFLPLELGSKLHNLTTNETPRGTNIPKAVAGLLNDYEDVFTMPNTLPPNREHEHAIVLQEGVAFVNVRPYHYPQVQKDEIEKLVREMLEAGIIQPSVSPFSSPVLLVKKKDESWRFCVDYRALNKETVLDKFPIPVIDELLDELHGAGIFCKIDLKSGYHQI</sequence>
<name>A0ABQ5ALY8_9ASTR</name>
<protein>
    <submittedName>
        <fullName evidence="1">Mitochondrial protein</fullName>
    </submittedName>
</protein>
<organism evidence="1 2">
    <name type="scientific">Tanacetum coccineum</name>
    <dbReference type="NCBI Taxonomy" id="301880"/>
    <lineage>
        <taxon>Eukaryota</taxon>
        <taxon>Viridiplantae</taxon>
        <taxon>Streptophyta</taxon>
        <taxon>Embryophyta</taxon>
        <taxon>Tracheophyta</taxon>
        <taxon>Spermatophyta</taxon>
        <taxon>Magnoliopsida</taxon>
        <taxon>eudicotyledons</taxon>
        <taxon>Gunneridae</taxon>
        <taxon>Pentapetalae</taxon>
        <taxon>asterids</taxon>
        <taxon>campanulids</taxon>
        <taxon>Asterales</taxon>
        <taxon>Asteraceae</taxon>
        <taxon>Asteroideae</taxon>
        <taxon>Anthemideae</taxon>
        <taxon>Anthemidinae</taxon>
        <taxon>Tanacetum</taxon>
    </lineage>
</organism>
<accession>A0ABQ5ALY8</accession>
<dbReference type="Gene3D" id="2.40.70.10">
    <property type="entry name" value="Acid Proteases"/>
    <property type="match status" value="1"/>
</dbReference>
<comment type="caution">
    <text evidence="1">The sequence shown here is derived from an EMBL/GenBank/DDBJ whole genome shotgun (WGS) entry which is preliminary data.</text>
</comment>
<dbReference type="SUPFAM" id="SSF56672">
    <property type="entry name" value="DNA/RNA polymerases"/>
    <property type="match status" value="1"/>
</dbReference>
<dbReference type="Gene3D" id="3.30.70.270">
    <property type="match status" value="1"/>
</dbReference>
<evidence type="ECO:0000313" key="1">
    <source>
        <dbReference type="EMBL" id="GJT02163.1"/>
    </source>
</evidence>
<dbReference type="PANTHER" id="PTHR15503">
    <property type="entry name" value="LDOC1 RELATED"/>
    <property type="match status" value="1"/>
</dbReference>
<dbReference type="Pfam" id="PF08284">
    <property type="entry name" value="RVP_2"/>
    <property type="match status" value="1"/>
</dbReference>
<dbReference type="CDD" id="cd01647">
    <property type="entry name" value="RT_LTR"/>
    <property type="match status" value="1"/>
</dbReference>
<dbReference type="CDD" id="cd00303">
    <property type="entry name" value="retropepsin_like"/>
    <property type="match status" value="1"/>
</dbReference>
<gene>
    <name evidence="1" type="ORF">Tco_0823332</name>
</gene>
<dbReference type="InterPro" id="IPR043502">
    <property type="entry name" value="DNA/RNA_pol_sf"/>
</dbReference>
<dbReference type="InterPro" id="IPR043128">
    <property type="entry name" value="Rev_trsase/Diguanyl_cyclase"/>
</dbReference>
<dbReference type="Gene3D" id="3.10.10.10">
    <property type="entry name" value="HIV Type 1 Reverse Transcriptase, subunit A, domain 1"/>
    <property type="match status" value="1"/>
</dbReference>